<evidence type="ECO:0000256" key="1">
    <source>
        <dbReference type="SAM" id="Coils"/>
    </source>
</evidence>
<dbReference type="PANTHER" id="PTHR11439:SF509">
    <property type="entry name" value="RNA-DIRECTED DNA POLYMERASE"/>
    <property type="match status" value="1"/>
</dbReference>
<gene>
    <name evidence="3" type="ORF">Tco_0770375</name>
</gene>
<reference evidence="3" key="2">
    <citation type="submission" date="2022-01" db="EMBL/GenBank/DDBJ databases">
        <authorList>
            <person name="Yamashiro T."/>
            <person name="Shiraishi A."/>
            <person name="Satake H."/>
            <person name="Nakayama K."/>
        </authorList>
    </citation>
    <scope>NUCLEOTIDE SEQUENCE</scope>
</reference>
<proteinExistence type="predicted"/>
<feature type="domain" description="Reverse transcriptase Ty1/copia-type" evidence="2">
    <location>
        <begin position="428"/>
        <end position="485"/>
    </location>
</feature>
<dbReference type="EMBL" id="BQNB010011222">
    <property type="protein sequence ID" value="GJS87739.1"/>
    <property type="molecule type" value="Genomic_DNA"/>
</dbReference>
<comment type="caution">
    <text evidence="3">The sequence shown here is derived from an EMBL/GenBank/DDBJ whole genome shotgun (WGS) entry which is preliminary data.</text>
</comment>
<evidence type="ECO:0000313" key="4">
    <source>
        <dbReference type="Proteomes" id="UP001151760"/>
    </source>
</evidence>
<accession>A0ABQ4ZC09</accession>
<keyword evidence="1" id="KW-0175">Coiled coil</keyword>
<name>A0ABQ4ZC09_9ASTR</name>
<protein>
    <submittedName>
        <fullName evidence="3">Retrovirus-related pol polyprotein from transposon TNT 1-94</fullName>
    </submittedName>
</protein>
<dbReference type="Proteomes" id="UP001151760">
    <property type="component" value="Unassembled WGS sequence"/>
</dbReference>
<dbReference type="InterPro" id="IPR013103">
    <property type="entry name" value="RVT_2"/>
</dbReference>
<evidence type="ECO:0000259" key="2">
    <source>
        <dbReference type="Pfam" id="PF07727"/>
    </source>
</evidence>
<feature type="domain" description="Reverse transcriptase Ty1/copia-type" evidence="2">
    <location>
        <begin position="365"/>
        <end position="426"/>
    </location>
</feature>
<organism evidence="3 4">
    <name type="scientific">Tanacetum coccineum</name>
    <dbReference type="NCBI Taxonomy" id="301880"/>
    <lineage>
        <taxon>Eukaryota</taxon>
        <taxon>Viridiplantae</taxon>
        <taxon>Streptophyta</taxon>
        <taxon>Embryophyta</taxon>
        <taxon>Tracheophyta</taxon>
        <taxon>Spermatophyta</taxon>
        <taxon>Magnoliopsida</taxon>
        <taxon>eudicotyledons</taxon>
        <taxon>Gunneridae</taxon>
        <taxon>Pentapetalae</taxon>
        <taxon>asterids</taxon>
        <taxon>campanulids</taxon>
        <taxon>Asterales</taxon>
        <taxon>Asteraceae</taxon>
        <taxon>Asteroideae</taxon>
        <taxon>Anthemideae</taxon>
        <taxon>Anthemidinae</taxon>
        <taxon>Tanacetum</taxon>
    </lineage>
</organism>
<feature type="coiled-coil region" evidence="1">
    <location>
        <begin position="4"/>
        <end position="31"/>
    </location>
</feature>
<dbReference type="CDD" id="cd09272">
    <property type="entry name" value="RNase_HI_RT_Ty1"/>
    <property type="match status" value="1"/>
</dbReference>
<dbReference type="Pfam" id="PF07727">
    <property type="entry name" value="RVT_2"/>
    <property type="match status" value="2"/>
</dbReference>
<evidence type="ECO:0000313" key="3">
    <source>
        <dbReference type="EMBL" id="GJS87739.1"/>
    </source>
</evidence>
<reference evidence="3" key="1">
    <citation type="journal article" date="2022" name="Int. J. Mol. Sci.">
        <title>Draft Genome of Tanacetum Coccineum: Genomic Comparison of Closely Related Tanacetum-Family Plants.</title>
        <authorList>
            <person name="Yamashiro T."/>
            <person name="Shiraishi A."/>
            <person name="Nakayama K."/>
            <person name="Satake H."/>
        </authorList>
    </citation>
    <scope>NUCLEOTIDE SEQUENCE</scope>
</reference>
<keyword evidence="4" id="KW-1185">Reference proteome</keyword>
<sequence>METKDNISSCLDSEEQRVQQMQEKAKESCIKSFLLLHSHLKLLSNNDLKGTQTERGFKRAFLTLFRQDVQTFISTMFLNMDQLENQLDKEEFQEIGSMVAFRVLKTLFHKFINSMFYLDDDDGLMTRKYFLAYTRTETNAKKEGNVDTSKALDASLVLTKSSRTEFEKHDTSSKSRNDADIRPIYDEEPMATVQLIANNNVFDTRQHHTEQPKFNNEGHVDRDVEQCHDKRPLTTSLTDSKITKLLNQSLKSENICLKKTVAQFQQDFSKLEAHCINLELQLQNNVLKSGQQDTTEPSLQELDFLFSPLFEEYFTAGNQKPTTPTTNVNAEETNTDEVANAQFQPYEFINPLCTMEELNQFDKLKVWELVDKPFGKIVINLKWLWKNKKGEDNTVICNKERLIAKGYAQEEGIDFEESFTPVAHLEAKEVYVNHPDGFVDSDHPEKVYRLRKALYGLKQAPRAWYDELSTFLISKGFTKDDDHVGCLDTRKSTYGGIQFLGENLVSWMSKKHDCTAMSIAKAEYVALSAISHSNLMQPRAALSYQAHQCSLPLHKGADRVEYLVRRLGMRCLTPAELEVLANESTL</sequence>
<dbReference type="PANTHER" id="PTHR11439">
    <property type="entry name" value="GAG-POL-RELATED RETROTRANSPOSON"/>
    <property type="match status" value="1"/>
</dbReference>